<keyword evidence="13" id="KW-1185">Reference proteome</keyword>
<feature type="transmembrane region" description="Helical" evidence="10">
    <location>
        <begin position="454"/>
        <end position="482"/>
    </location>
</feature>
<evidence type="ECO:0000256" key="4">
    <source>
        <dbReference type="ARBA" id="ARBA00022692"/>
    </source>
</evidence>
<dbReference type="Gene3D" id="1.10.287.70">
    <property type="match status" value="1"/>
</dbReference>
<proteinExistence type="inferred from homology"/>
<evidence type="ECO:0000256" key="5">
    <source>
        <dbReference type="ARBA" id="ARBA00022989"/>
    </source>
</evidence>
<protein>
    <recommendedName>
        <fullName evidence="11">Ionotropic glutamate receptor C-terminal domain-containing protein</fullName>
    </recommendedName>
</protein>
<organism evidence="12 13">
    <name type="scientific">Penaeus vannamei</name>
    <name type="common">Whiteleg shrimp</name>
    <name type="synonym">Litopenaeus vannamei</name>
    <dbReference type="NCBI Taxonomy" id="6689"/>
    <lineage>
        <taxon>Eukaryota</taxon>
        <taxon>Metazoa</taxon>
        <taxon>Ecdysozoa</taxon>
        <taxon>Arthropoda</taxon>
        <taxon>Crustacea</taxon>
        <taxon>Multicrustacea</taxon>
        <taxon>Malacostraca</taxon>
        <taxon>Eumalacostraca</taxon>
        <taxon>Eucarida</taxon>
        <taxon>Decapoda</taxon>
        <taxon>Dendrobranchiata</taxon>
        <taxon>Penaeoidea</taxon>
        <taxon>Penaeidae</taxon>
        <taxon>Penaeus</taxon>
    </lineage>
</organism>
<feature type="transmembrane region" description="Helical" evidence="10">
    <location>
        <begin position="370"/>
        <end position="403"/>
    </location>
</feature>
<feature type="region of interest" description="Disordered" evidence="9">
    <location>
        <begin position="269"/>
        <end position="352"/>
    </location>
</feature>
<evidence type="ECO:0000256" key="10">
    <source>
        <dbReference type="SAM" id="Phobius"/>
    </source>
</evidence>
<feature type="region of interest" description="Disordered" evidence="9">
    <location>
        <begin position="1"/>
        <end position="34"/>
    </location>
</feature>
<dbReference type="EMBL" id="QCYY01003579">
    <property type="protein sequence ID" value="ROT62633.1"/>
    <property type="molecule type" value="Genomic_DNA"/>
</dbReference>
<keyword evidence="6 10" id="KW-0472">Membrane</keyword>
<sequence length="684" mass="74194">PLPLPPSPLSPPAFPSPLLTPASQRPPSFSLCTTLLSPPLPSPLNAPAHPSPPSPLTPPLPCSLCTPSQRPLSFSLLYPLCNPSSFLFPLYPLSPPPFLLPLNPLSPPPFLSPSSPSNPSHSSPSAPLPPPPLFLLPLNPPLTLPFLFPSVPPPFLLLPSLSTPPFPTLTPLPLLPLPPLPPFLLPLNPLNRPIPSPSVPPLTPPLSSPSAPPLTPLPLSFYLPLPLTPPPFLLPLHPSSPLPPSFSLCTPSHPSPPFPFSLSPPLPLPFPSSGGRVHRAARDGVEPPGGDRRLLDPSGHHHLRNPRPPPRLRAQAGRPAQALQRGSFLAQNLNQTQPPDTTRRPLEPEEETPFLSETLRFNPLRSCGYLSLLLIVAASSFTIVWLWILAMMGIMGPLIYLIILLRVRLCRGDPTLTRTFPLDQCVWFVFGAMMKQGSVLSPISDSSRILFATWWLFITIVTSFYTANLTAYLTFNSLVLPIEKAEDLAKYPDIKWVAFRDGALADIIMVGMGYGGIIMVGVGYGGIIMVGVGMGYHHGGCGSGGIIMVGVGSGGIIMVGVGMGIIMVGMGLGCHHGGCGVWGIIMEHPKLKVLRDMREAGRGAFLSSHKEALDLVRGGKHVYIDDMRILDYLIQEDFKARRSKGEKDQCHFYATPLDKDKDFIFWYGYAFRKNSEYKDLFDGL</sequence>
<comment type="subcellular location">
    <subcellularLocation>
        <location evidence="1">Cell membrane</location>
        <topology evidence="1">Multi-pass membrane protein</topology>
    </subcellularLocation>
</comment>
<evidence type="ECO:0000256" key="2">
    <source>
        <dbReference type="ARBA" id="ARBA00008685"/>
    </source>
</evidence>
<gene>
    <name evidence="12" type="ORF">C7M84_019508</name>
</gene>
<feature type="compositionally biased region" description="Basic and acidic residues" evidence="9">
    <location>
        <begin position="280"/>
        <end position="299"/>
    </location>
</feature>
<feature type="domain" description="Ionotropic glutamate receptor C-terminal" evidence="11">
    <location>
        <begin position="384"/>
        <end position="490"/>
    </location>
</feature>
<comment type="caution">
    <text evidence="12">The sequence shown here is derived from an EMBL/GenBank/DDBJ whole genome shotgun (WGS) entry which is preliminary data.</text>
</comment>
<feature type="transmembrane region" description="Helical" evidence="10">
    <location>
        <begin position="546"/>
        <end position="568"/>
    </location>
</feature>
<accession>A0A3R7SIN3</accession>
<keyword evidence="5 10" id="KW-1133">Transmembrane helix</keyword>
<keyword evidence="3" id="KW-1003">Cell membrane</keyword>
<feature type="transmembrane region" description="Helical" evidence="10">
    <location>
        <begin position="503"/>
        <end position="534"/>
    </location>
</feature>
<keyword evidence="4 10" id="KW-0812">Transmembrane</keyword>
<dbReference type="Pfam" id="PF00060">
    <property type="entry name" value="Lig_chan"/>
    <property type="match status" value="1"/>
</dbReference>
<evidence type="ECO:0000256" key="3">
    <source>
        <dbReference type="ARBA" id="ARBA00022475"/>
    </source>
</evidence>
<keyword evidence="7" id="KW-0675">Receptor</keyword>
<dbReference type="STRING" id="6689.A0A3R7SIN3"/>
<dbReference type="PANTHER" id="PTHR42643:SF24">
    <property type="entry name" value="IONOTROPIC RECEPTOR 60A"/>
    <property type="match status" value="1"/>
</dbReference>
<evidence type="ECO:0000256" key="8">
    <source>
        <dbReference type="ARBA" id="ARBA00023180"/>
    </source>
</evidence>
<keyword evidence="8" id="KW-0325">Glycoprotein</keyword>
<reference evidence="12 13" key="2">
    <citation type="submission" date="2019-01" db="EMBL/GenBank/DDBJ databases">
        <title>The decoding of complex shrimp genome reveals the adaptation for benthos swimmer, frequently molting mechanism and breeding impact on genome.</title>
        <authorList>
            <person name="Sun Y."/>
            <person name="Gao Y."/>
            <person name="Yu Y."/>
        </authorList>
    </citation>
    <scope>NUCLEOTIDE SEQUENCE [LARGE SCALE GENOMIC DNA]</scope>
    <source>
        <tissue evidence="12">Muscle</tissue>
    </source>
</reference>
<evidence type="ECO:0000313" key="12">
    <source>
        <dbReference type="EMBL" id="ROT62633.1"/>
    </source>
</evidence>
<evidence type="ECO:0000256" key="1">
    <source>
        <dbReference type="ARBA" id="ARBA00004651"/>
    </source>
</evidence>
<dbReference type="GO" id="GO:0005886">
    <property type="term" value="C:plasma membrane"/>
    <property type="evidence" value="ECO:0007669"/>
    <property type="project" value="UniProtKB-SubCell"/>
</dbReference>
<feature type="compositionally biased region" description="Low complexity" evidence="9">
    <location>
        <begin position="312"/>
        <end position="326"/>
    </location>
</feature>
<name>A0A3R7SIN3_PENVA</name>
<dbReference type="Proteomes" id="UP000283509">
    <property type="component" value="Unassembled WGS sequence"/>
</dbReference>
<evidence type="ECO:0000313" key="13">
    <source>
        <dbReference type="Proteomes" id="UP000283509"/>
    </source>
</evidence>
<dbReference type="GO" id="GO:0050906">
    <property type="term" value="P:detection of stimulus involved in sensory perception"/>
    <property type="evidence" value="ECO:0007669"/>
    <property type="project" value="UniProtKB-ARBA"/>
</dbReference>
<evidence type="ECO:0000256" key="9">
    <source>
        <dbReference type="SAM" id="MobiDB-lite"/>
    </source>
</evidence>
<evidence type="ECO:0000256" key="7">
    <source>
        <dbReference type="ARBA" id="ARBA00023170"/>
    </source>
</evidence>
<dbReference type="AlphaFoldDB" id="A0A3R7SIN3"/>
<dbReference type="PANTHER" id="PTHR42643">
    <property type="entry name" value="IONOTROPIC RECEPTOR 20A-RELATED"/>
    <property type="match status" value="1"/>
</dbReference>
<feature type="compositionally biased region" description="Low complexity" evidence="9">
    <location>
        <begin position="16"/>
        <end position="34"/>
    </location>
</feature>
<dbReference type="InterPro" id="IPR052192">
    <property type="entry name" value="Insect_Ionotropic_Sensory_Rcpt"/>
</dbReference>
<feature type="compositionally biased region" description="Pro residues" evidence="9">
    <location>
        <begin position="1"/>
        <end position="15"/>
    </location>
</feature>
<feature type="non-terminal residue" evidence="12">
    <location>
        <position position="1"/>
    </location>
</feature>
<evidence type="ECO:0000256" key="6">
    <source>
        <dbReference type="ARBA" id="ARBA00023136"/>
    </source>
</evidence>
<dbReference type="OrthoDB" id="6340587at2759"/>
<reference evidence="12 13" key="1">
    <citation type="submission" date="2018-04" db="EMBL/GenBank/DDBJ databases">
        <authorList>
            <person name="Zhang X."/>
            <person name="Yuan J."/>
            <person name="Li F."/>
            <person name="Xiang J."/>
        </authorList>
    </citation>
    <scope>NUCLEOTIDE SEQUENCE [LARGE SCALE GENOMIC DNA]</scope>
    <source>
        <tissue evidence="12">Muscle</tissue>
    </source>
</reference>
<dbReference type="GO" id="GO:0015276">
    <property type="term" value="F:ligand-gated monoatomic ion channel activity"/>
    <property type="evidence" value="ECO:0007669"/>
    <property type="project" value="InterPro"/>
</dbReference>
<evidence type="ECO:0000259" key="11">
    <source>
        <dbReference type="Pfam" id="PF00060"/>
    </source>
</evidence>
<comment type="similarity">
    <text evidence="2">Belongs to the glutamate-gated ion channel (TC 1.A.10.1) family.</text>
</comment>
<dbReference type="InterPro" id="IPR001320">
    <property type="entry name" value="Iontro_rcpt_C"/>
</dbReference>